<evidence type="ECO:0000256" key="1">
    <source>
        <dbReference type="SAM" id="MobiDB-lite"/>
    </source>
</evidence>
<feature type="compositionally biased region" description="Polar residues" evidence="1">
    <location>
        <begin position="186"/>
        <end position="195"/>
    </location>
</feature>
<feature type="domain" description="Transposase (putative) gypsy type" evidence="2">
    <location>
        <begin position="68"/>
        <end position="107"/>
    </location>
</feature>
<evidence type="ECO:0000259" key="2">
    <source>
        <dbReference type="Pfam" id="PF04195"/>
    </source>
</evidence>
<dbReference type="Proteomes" id="UP001231189">
    <property type="component" value="Unassembled WGS sequence"/>
</dbReference>
<feature type="region of interest" description="Disordered" evidence="1">
    <location>
        <begin position="183"/>
        <end position="229"/>
    </location>
</feature>
<dbReference type="AlphaFoldDB" id="A0AAD8S4A7"/>
<keyword evidence="4" id="KW-1185">Reference proteome</keyword>
<accession>A0AAD8S4A7</accession>
<dbReference type="PANTHER" id="PTHR33026">
    <property type="entry name" value="OS06G0360600 PROTEIN"/>
    <property type="match status" value="1"/>
</dbReference>
<dbReference type="EMBL" id="JAUUTY010000004">
    <property type="protein sequence ID" value="KAK1645009.1"/>
    <property type="molecule type" value="Genomic_DNA"/>
</dbReference>
<dbReference type="Pfam" id="PF04195">
    <property type="entry name" value="Transposase_28"/>
    <property type="match status" value="1"/>
</dbReference>
<reference evidence="3" key="1">
    <citation type="submission" date="2023-07" db="EMBL/GenBank/DDBJ databases">
        <title>A chromosome-level genome assembly of Lolium multiflorum.</title>
        <authorList>
            <person name="Chen Y."/>
            <person name="Copetti D."/>
            <person name="Kolliker R."/>
            <person name="Studer B."/>
        </authorList>
    </citation>
    <scope>NUCLEOTIDE SEQUENCE</scope>
    <source>
        <strain evidence="3">02402/16</strain>
        <tissue evidence="3">Leaf</tissue>
    </source>
</reference>
<dbReference type="InterPro" id="IPR007321">
    <property type="entry name" value="Transposase_28"/>
</dbReference>
<organism evidence="3 4">
    <name type="scientific">Lolium multiflorum</name>
    <name type="common">Italian ryegrass</name>
    <name type="synonym">Lolium perenne subsp. multiflorum</name>
    <dbReference type="NCBI Taxonomy" id="4521"/>
    <lineage>
        <taxon>Eukaryota</taxon>
        <taxon>Viridiplantae</taxon>
        <taxon>Streptophyta</taxon>
        <taxon>Embryophyta</taxon>
        <taxon>Tracheophyta</taxon>
        <taxon>Spermatophyta</taxon>
        <taxon>Magnoliopsida</taxon>
        <taxon>Liliopsida</taxon>
        <taxon>Poales</taxon>
        <taxon>Poaceae</taxon>
        <taxon>BOP clade</taxon>
        <taxon>Pooideae</taxon>
        <taxon>Poodae</taxon>
        <taxon>Poeae</taxon>
        <taxon>Poeae Chloroplast Group 2 (Poeae type)</taxon>
        <taxon>Loliodinae</taxon>
        <taxon>Loliinae</taxon>
        <taxon>Lolium</taxon>
    </lineage>
</organism>
<dbReference type="PANTHER" id="PTHR33026:SF7">
    <property type="entry name" value="OS03G0100275 PROTEIN"/>
    <property type="match status" value="1"/>
</dbReference>
<evidence type="ECO:0000313" key="3">
    <source>
        <dbReference type="EMBL" id="KAK1645009.1"/>
    </source>
</evidence>
<comment type="caution">
    <text evidence="3">The sequence shown here is derived from an EMBL/GenBank/DDBJ whole genome shotgun (WGS) entry which is preliminary data.</text>
</comment>
<name>A0AAD8S4A7_LOLMU</name>
<feature type="region of interest" description="Disordered" evidence="1">
    <location>
        <begin position="1"/>
        <end position="34"/>
    </location>
</feature>
<gene>
    <name evidence="3" type="ORF">QYE76_062814</name>
</gene>
<protein>
    <recommendedName>
        <fullName evidence="2">Transposase (putative) gypsy type domain-containing protein</fullName>
    </recommendedName>
</protein>
<sequence length="284" mass="31829">MTKRTKRIKPSVAGSSAHVEKQSVSGWERSKFSKGDQRTLKEFGLLTTDGAMQVPGDEAVPNPPEGFRLYEMSPNSILHISISVTLCEYFLVIHPHWGLGKRIFYLRRNHSRNTIYNVGGVCICVRPEAGYFDLKFADSVKGGHTKWMYIKDESTSTQEYGLAPFYLSQDILRDDDEALELDAPKPTNTSTSHTLVLSEDPKIAPESSEPPRNPRVLKKKARTGAAGKEQIATRSLLTPFLDDPVMKEMVDIGSRLIRALDLGEKRANDLERKLKANKEARKKG</sequence>
<proteinExistence type="predicted"/>
<evidence type="ECO:0000313" key="4">
    <source>
        <dbReference type="Proteomes" id="UP001231189"/>
    </source>
</evidence>